<dbReference type="Gene3D" id="3.40.50.150">
    <property type="entry name" value="Vaccinia Virus protein VP39"/>
    <property type="match status" value="1"/>
</dbReference>
<evidence type="ECO:0000313" key="3">
    <source>
        <dbReference type="Proteomes" id="UP000767446"/>
    </source>
</evidence>
<proteinExistence type="predicted"/>
<keyword evidence="2" id="KW-0489">Methyltransferase</keyword>
<gene>
    <name evidence="2" type="ORF">DSM107014_01385</name>
</gene>
<evidence type="ECO:0000259" key="1">
    <source>
        <dbReference type="Pfam" id="PF05050"/>
    </source>
</evidence>
<reference evidence="2" key="1">
    <citation type="submission" date="2021-02" db="EMBL/GenBank/DDBJ databases">
        <title>Metagenome analyses of Stigonema ocellatum DSM 106950, Chlorogloea purpurea SAG 13.99 and Gomphosphaeria aponina DSM 107014.</title>
        <authorList>
            <person name="Marter P."/>
            <person name="Huang S."/>
        </authorList>
    </citation>
    <scope>NUCLEOTIDE SEQUENCE</scope>
    <source>
        <strain evidence="2">JP213</strain>
    </source>
</reference>
<accession>A0A941GWK8</accession>
<name>A0A941GWK8_9CHRO</name>
<evidence type="ECO:0000313" key="2">
    <source>
        <dbReference type="EMBL" id="MBR8826553.1"/>
    </source>
</evidence>
<dbReference type="SUPFAM" id="SSF53335">
    <property type="entry name" value="S-adenosyl-L-methionine-dependent methyltransferases"/>
    <property type="match status" value="1"/>
</dbReference>
<dbReference type="InterPro" id="IPR052514">
    <property type="entry name" value="SAM-dependent_MTase"/>
</dbReference>
<dbReference type="InterPro" id="IPR006342">
    <property type="entry name" value="FkbM_mtfrase"/>
</dbReference>
<dbReference type="GO" id="GO:0008168">
    <property type="term" value="F:methyltransferase activity"/>
    <property type="evidence" value="ECO:0007669"/>
    <property type="project" value="UniProtKB-KW"/>
</dbReference>
<dbReference type="GO" id="GO:0032259">
    <property type="term" value="P:methylation"/>
    <property type="evidence" value="ECO:0007669"/>
    <property type="project" value="UniProtKB-KW"/>
</dbReference>
<dbReference type="AlphaFoldDB" id="A0A941GWK8"/>
<dbReference type="Proteomes" id="UP000767446">
    <property type="component" value="Unassembled WGS sequence"/>
</dbReference>
<organism evidence="2 3">
    <name type="scientific">Gomphosphaeria aponina SAG 52.96 = DSM 107014</name>
    <dbReference type="NCBI Taxonomy" id="1521640"/>
    <lineage>
        <taxon>Bacteria</taxon>
        <taxon>Bacillati</taxon>
        <taxon>Cyanobacteriota</taxon>
        <taxon>Cyanophyceae</taxon>
        <taxon>Oscillatoriophycideae</taxon>
        <taxon>Chroococcales</taxon>
        <taxon>Gomphosphaeriaceae</taxon>
        <taxon>Gomphosphaeria</taxon>
    </lineage>
</organism>
<protein>
    <submittedName>
        <fullName evidence="2">FkbM family methyltransferase</fullName>
    </submittedName>
</protein>
<dbReference type="CDD" id="cd02440">
    <property type="entry name" value="AdoMet_MTases"/>
    <property type="match status" value="1"/>
</dbReference>
<dbReference type="NCBIfam" id="TIGR01444">
    <property type="entry name" value="fkbM_fam"/>
    <property type="match status" value="1"/>
</dbReference>
<keyword evidence="2" id="KW-0808">Transferase</keyword>
<dbReference type="PANTHER" id="PTHR34203:SF15">
    <property type="entry name" value="SLL1173 PROTEIN"/>
    <property type="match status" value="1"/>
</dbReference>
<feature type="domain" description="Methyltransferase FkbM" evidence="1">
    <location>
        <begin position="63"/>
        <end position="233"/>
    </location>
</feature>
<dbReference type="Pfam" id="PF05050">
    <property type="entry name" value="Methyltransf_21"/>
    <property type="match status" value="1"/>
</dbReference>
<dbReference type="PANTHER" id="PTHR34203">
    <property type="entry name" value="METHYLTRANSFERASE, FKBM FAMILY PROTEIN"/>
    <property type="match status" value="1"/>
</dbReference>
<dbReference type="InterPro" id="IPR029063">
    <property type="entry name" value="SAM-dependent_MTases_sf"/>
</dbReference>
<sequence length="271" mass="30618">MINIKSLIKIRPLFKNYVYTIQRGLAKGLKRKGGMSFIPQLAKPSKEDLFLSGLDLKDNIIFDIGAFEGVFTLFFARAVGDRGQVYTFEPNPINYNLVLENVALNGFEQVKVINTALGDTNGKLNLVFRSFEAGSGSLNTTIQSKFFHTDKLQTVEVSLDTLDHQIAAHNLPTPDFVKLDVEGFEPQIIQGMQELLKRAKPTLFIELHGFMLDTEKDTYWSGIVEPLLDLGYSIKHIETDRKITKNLSNPPLDGHIYCWISQENHNCKNIL</sequence>
<comment type="caution">
    <text evidence="2">The sequence shown here is derived from an EMBL/GenBank/DDBJ whole genome shotgun (WGS) entry which is preliminary data.</text>
</comment>
<dbReference type="EMBL" id="JADQBC010000005">
    <property type="protein sequence ID" value="MBR8826553.1"/>
    <property type="molecule type" value="Genomic_DNA"/>
</dbReference>